<dbReference type="Proteomes" id="UP000582659">
    <property type="component" value="Unassembled WGS sequence"/>
</dbReference>
<comment type="caution">
    <text evidence="2">The sequence shown here is derived from an EMBL/GenBank/DDBJ whole genome shotgun (WGS) entry which is preliminary data.</text>
</comment>
<name>A0A7I8XQR3_BURXY</name>
<organism evidence="2 3">
    <name type="scientific">Bursaphelenchus xylophilus</name>
    <name type="common">Pinewood nematode worm</name>
    <name type="synonym">Aphelenchoides xylophilus</name>
    <dbReference type="NCBI Taxonomy" id="6326"/>
    <lineage>
        <taxon>Eukaryota</taxon>
        <taxon>Metazoa</taxon>
        <taxon>Ecdysozoa</taxon>
        <taxon>Nematoda</taxon>
        <taxon>Chromadorea</taxon>
        <taxon>Rhabditida</taxon>
        <taxon>Tylenchina</taxon>
        <taxon>Tylenchomorpha</taxon>
        <taxon>Aphelenchoidea</taxon>
        <taxon>Aphelenchoididae</taxon>
        <taxon>Bursaphelenchus</taxon>
    </lineage>
</organism>
<proteinExistence type="predicted"/>
<accession>A0A7I8XQR3</accession>
<gene>
    <name evidence="2" type="ORF">BXYJ_LOCUS2237</name>
</gene>
<reference evidence="2" key="1">
    <citation type="submission" date="2020-09" db="EMBL/GenBank/DDBJ databases">
        <authorList>
            <person name="Kikuchi T."/>
        </authorList>
    </citation>
    <scope>NUCLEOTIDE SEQUENCE</scope>
    <source>
        <strain evidence="2">Ka4C1</strain>
    </source>
</reference>
<keyword evidence="3" id="KW-1185">Reference proteome</keyword>
<protein>
    <submittedName>
        <fullName evidence="2">(pine wood nematode) hypothetical protein</fullName>
    </submittedName>
</protein>
<sequence length="130" mass="14984">MDKLWMVCGGADVKIMENSRCVKSLKKSTRHETVNSTSHNDEKSRPPGEQHRTPREVIQQDSDKKNEDKGQEQTSITSIHGRDELPTPWNLSNATLTVLRRVIKWYLTRNPGYKPTQVNGYKEYKVMTPT</sequence>
<dbReference type="EMBL" id="CAJFCV020000001">
    <property type="protein sequence ID" value="CAG9087553.1"/>
    <property type="molecule type" value="Genomic_DNA"/>
</dbReference>
<feature type="region of interest" description="Disordered" evidence="1">
    <location>
        <begin position="23"/>
        <end position="91"/>
    </location>
</feature>
<dbReference type="Proteomes" id="UP000659654">
    <property type="component" value="Unassembled WGS sequence"/>
</dbReference>
<evidence type="ECO:0000313" key="3">
    <source>
        <dbReference type="Proteomes" id="UP000659654"/>
    </source>
</evidence>
<dbReference type="AlphaFoldDB" id="A0A7I8XQR3"/>
<evidence type="ECO:0000256" key="1">
    <source>
        <dbReference type="SAM" id="MobiDB-lite"/>
    </source>
</evidence>
<feature type="compositionally biased region" description="Basic and acidic residues" evidence="1">
    <location>
        <begin position="39"/>
        <end position="55"/>
    </location>
</feature>
<feature type="compositionally biased region" description="Basic and acidic residues" evidence="1">
    <location>
        <begin position="61"/>
        <end position="71"/>
    </location>
</feature>
<evidence type="ECO:0000313" key="2">
    <source>
        <dbReference type="EMBL" id="CAD5211055.1"/>
    </source>
</evidence>
<dbReference type="EMBL" id="CAJFDI010000001">
    <property type="protein sequence ID" value="CAD5211055.1"/>
    <property type="molecule type" value="Genomic_DNA"/>
</dbReference>